<name>A0A1I4X2R2_9GAMM</name>
<evidence type="ECO:0000256" key="2">
    <source>
        <dbReference type="ARBA" id="ARBA00022603"/>
    </source>
</evidence>
<dbReference type="Gene3D" id="3.40.50.150">
    <property type="entry name" value="Vaccinia Virus protein VP39"/>
    <property type="match status" value="1"/>
</dbReference>
<dbReference type="GO" id="GO:0009307">
    <property type="term" value="P:DNA restriction-modification system"/>
    <property type="evidence" value="ECO:0007669"/>
    <property type="project" value="UniProtKB-KW"/>
</dbReference>
<organism evidence="8 9">
    <name type="scientific">Dokdonella immobilis</name>
    <dbReference type="NCBI Taxonomy" id="578942"/>
    <lineage>
        <taxon>Bacteria</taxon>
        <taxon>Pseudomonadati</taxon>
        <taxon>Pseudomonadota</taxon>
        <taxon>Gammaproteobacteria</taxon>
        <taxon>Lysobacterales</taxon>
        <taxon>Rhodanobacteraceae</taxon>
        <taxon>Dokdonella</taxon>
    </lineage>
</organism>
<dbReference type="EMBL" id="FOVF01000007">
    <property type="protein sequence ID" value="SFN19945.1"/>
    <property type="molecule type" value="Genomic_DNA"/>
</dbReference>
<dbReference type="GO" id="GO:0032259">
    <property type="term" value="P:methylation"/>
    <property type="evidence" value="ECO:0007669"/>
    <property type="project" value="UniProtKB-KW"/>
</dbReference>
<evidence type="ECO:0000256" key="5">
    <source>
        <dbReference type="ARBA" id="ARBA00022747"/>
    </source>
</evidence>
<accession>A0A1I4X2R2</accession>
<dbReference type="InterPro" id="IPR001525">
    <property type="entry name" value="C5_MeTfrase"/>
</dbReference>
<dbReference type="InterPro" id="IPR031303">
    <property type="entry name" value="C5_meth_CS"/>
</dbReference>
<dbReference type="Gene3D" id="3.90.120.10">
    <property type="entry name" value="DNA Methylase, subunit A, domain 2"/>
    <property type="match status" value="1"/>
</dbReference>
<evidence type="ECO:0000256" key="1">
    <source>
        <dbReference type="ARBA" id="ARBA00011975"/>
    </source>
</evidence>
<dbReference type="EC" id="2.1.1.37" evidence="1"/>
<dbReference type="Proteomes" id="UP000198575">
    <property type="component" value="Unassembled WGS sequence"/>
</dbReference>
<dbReference type="SUPFAM" id="SSF53335">
    <property type="entry name" value="S-adenosyl-L-methionine-dependent methyltransferases"/>
    <property type="match status" value="1"/>
</dbReference>
<feature type="active site" evidence="7">
    <location>
        <position position="94"/>
    </location>
</feature>
<reference evidence="8 9" key="1">
    <citation type="submission" date="2016-10" db="EMBL/GenBank/DDBJ databases">
        <authorList>
            <person name="de Groot N.N."/>
        </authorList>
    </citation>
    <scope>NUCLEOTIDE SEQUENCE [LARGE SCALE GENOMIC DNA]</scope>
    <source>
        <strain evidence="8 9">CGMCC 1.7659</strain>
    </source>
</reference>
<dbReference type="PROSITE" id="PS51679">
    <property type="entry name" value="SAM_MT_C5"/>
    <property type="match status" value="1"/>
</dbReference>
<dbReference type="InterPro" id="IPR050390">
    <property type="entry name" value="C5-Methyltransferase"/>
</dbReference>
<dbReference type="GO" id="GO:0003677">
    <property type="term" value="F:DNA binding"/>
    <property type="evidence" value="ECO:0007669"/>
    <property type="project" value="TreeGrafter"/>
</dbReference>
<evidence type="ECO:0000256" key="3">
    <source>
        <dbReference type="ARBA" id="ARBA00022679"/>
    </source>
</evidence>
<keyword evidence="2 7" id="KW-0489">Methyltransferase</keyword>
<sequence>MDAHAVQTLRTRAFYRSFSATETPRSYYDYAAGRRDQPWTEATEDTWLKAANRACQLKLGDPDDDKTLDARIGDIAADARKQDMPWVLVGGPPCQAFSLVGRARNRGNENYDPKEDSRHYLYQHYLRILSRHRPAAFVLENVKGMLTSQIEGHNLFEEIFETLQHPGGKNGPRYRITPLMLPDGRAGRPLLPRDFIVRSEDLGLPQTRHRVILVGILEDTNAQLRPLAKSQWMPSVEDMIGGLPGIRSGSTDGEITSWKKFAPKLLAECAKLAKGMDEETAKHLRLIASIADLGGELGTGDDWIPMQYIPRLPAHLDAFIRDPRLHGVIHHQARNHMTSDLMRYAFSAAFAHVHDRSPKGAKDFPEALHPAHKSWGRPDRFVDRFKVQRADAQSSTITSHLAKDGHYFIHYDPTQVRSLTVREAARLQTFPDNYIFEGPIGAKRRQVGNAVPPWLGYQIAGAIHQALK</sequence>
<dbReference type="GO" id="GO:0003886">
    <property type="term" value="F:DNA (cytosine-5-)-methyltransferase activity"/>
    <property type="evidence" value="ECO:0007669"/>
    <property type="project" value="UniProtKB-EC"/>
</dbReference>
<dbReference type="AlphaFoldDB" id="A0A1I4X2R2"/>
<dbReference type="PANTHER" id="PTHR10629">
    <property type="entry name" value="CYTOSINE-SPECIFIC METHYLTRANSFERASE"/>
    <property type="match status" value="1"/>
</dbReference>
<dbReference type="Pfam" id="PF00145">
    <property type="entry name" value="DNA_methylase"/>
    <property type="match status" value="2"/>
</dbReference>
<comment type="similarity">
    <text evidence="7">Belongs to the class I-like SAM-binding methyltransferase superfamily. C5-methyltransferase family.</text>
</comment>
<proteinExistence type="inferred from homology"/>
<gene>
    <name evidence="8" type="ORF">SAMN05216289_10771</name>
</gene>
<dbReference type="PROSITE" id="PS00095">
    <property type="entry name" value="C5_MTASE_2"/>
    <property type="match status" value="1"/>
</dbReference>
<dbReference type="PANTHER" id="PTHR10629:SF52">
    <property type="entry name" value="DNA (CYTOSINE-5)-METHYLTRANSFERASE 1"/>
    <property type="match status" value="1"/>
</dbReference>
<keyword evidence="3 7" id="KW-0808">Transferase</keyword>
<comment type="catalytic activity">
    <reaction evidence="6">
        <text>a 2'-deoxycytidine in DNA + S-adenosyl-L-methionine = a 5-methyl-2'-deoxycytidine in DNA + S-adenosyl-L-homocysteine + H(+)</text>
        <dbReference type="Rhea" id="RHEA:13681"/>
        <dbReference type="Rhea" id="RHEA-COMP:11369"/>
        <dbReference type="Rhea" id="RHEA-COMP:11370"/>
        <dbReference type="ChEBI" id="CHEBI:15378"/>
        <dbReference type="ChEBI" id="CHEBI:57856"/>
        <dbReference type="ChEBI" id="CHEBI:59789"/>
        <dbReference type="ChEBI" id="CHEBI:85452"/>
        <dbReference type="ChEBI" id="CHEBI:85454"/>
        <dbReference type="EC" id="2.1.1.37"/>
    </reaction>
</comment>
<keyword evidence="9" id="KW-1185">Reference proteome</keyword>
<evidence type="ECO:0000256" key="7">
    <source>
        <dbReference type="PROSITE-ProRule" id="PRU01016"/>
    </source>
</evidence>
<keyword evidence="4 7" id="KW-0949">S-adenosyl-L-methionine</keyword>
<dbReference type="STRING" id="578942.SAMN05216289_10771"/>
<protein>
    <recommendedName>
        <fullName evidence="1">DNA (cytosine-5-)-methyltransferase</fullName>
        <ecNumber evidence="1">2.1.1.37</ecNumber>
    </recommendedName>
</protein>
<evidence type="ECO:0000313" key="9">
    <source>
        <dbReference type="Proteomes" id="UP000198575"/>
    </source>
</evidence>
<dbReference type="GO" id="GO:0044027">
    <property type="term" value="P:negative regulation of gene expression via chromosomal CpG island methylation"/>
    <property type="evidence" value="ECO:0007669"/>
    <property type="project" value="TreeGrafter"/>
</dbReference>
<evidence type="ECO:0000313" key="8">
    <source>
        <dbReference type="EMBL" id="SFN19945.1"/>
    </source>
</evidence>
<evidence type="ECO:0000256" key="6">
    <source>
        <dbReference type="ARBA" id="ARBA00047422"/>
    </source>
</evidence>
<dbReference type="PRINTS" id="PR00105">
    <property type="entry name" value="C5METTRFRASE"/>
</dbReference>
<keyword evidence="5" id="KW-0680">Restriction system</keyword>
<dbReference type="InterPro" id="IPR029063">
    <property type="entry name" value="SAM-dependent_MTases_sf"/>
</dbReference>
<evidence type="ECO:0000256" key="4">
    <source>
        <dbReference type="ARBA" id="ARBA00022691"/>
    </source>
</evidence>